<reference evidence="1" key="1">
    <citation type="submission" date="2019-05" db="EMBL/GenBank/DDBJ databases">
        <authorList>
            <person name="Castillo A."/>
            <person name="Giampetruzzi A."/>
            <person name="Landa B."/>
            <person name="Saponari M."/>
            <person name="Almeida R.P.P."/>
            <person name="Moralejo E."/>
            <person name="Marco-Noales E."/>
            <person name="Velasco-Amo M.P."/>
            <person name="Roman-Ecija M."/>
            <person name="Navarro I."/>
            <person name="Monterde A."/>
            <person name="Barbe S."/>
        </authorList>
    </citation>
    <scope>NUCLEOTIDE SEQUENCE</scope>
    <source>
        <strain evidence="1">XYL1981</strain>
    </source>
</reference>
<sequence>MSWPVRFGAARSSVGTCADCFTAAHVASVVHQPPVRVPISLTASEAIAIRKALPGTLLLPDSAALRAWDRSW</sequence>
<evidence type="ECO:0000313" key="1">
    <source>
        <dbReference type="EMBL" id="MRU24917.1"/>
    </source>
</evidence>
<protein>
    <submittedName>
        <fullName evidence="1">Uncharacterized protein</fullName>
    </submittedName>
</protein>
<dbReference type="RefSeq" id="WP_128283963.1">
    <property type="nucleotide sequence ID" value="NZ_CP047134.1"/>
</dbReference>
<comment type="caution">
    <text evidence="1">The sequence shown here is derived from an EMBL/GenBank/DDBJ whole genome shotgun (WGS) entry which is preliminary data.</text>
</comment>
<organism evidence="1 2">
    <name type="scientific">Xylella fastidiosa subsp. multiplex</name>
    <dbReference type="NCBI Taxonomy" id="644357"/>
    <lineage>
        <taxon>Bacteria</taxon>
        <taxon>Pseudomonadati</taxon>
        <taxon>Pseudomonadota</taxon>
        <taxon>Gammaproteobacteria</taxon>
        <taxon>Lysobacterales</taxon>
        <taxon>Lysobacteraceae</taxon>
        <taxon>Xylella</taxon>
    </lineage>
</organism>
<proteinExistence type="predicted"/>
<name>A0A9Q4MKE6_XYLFS</name>
<dbReference type="EMBL" id="VDCJ01000353">
    <property type="protein sequence ID" value="MRU24917.1"/>
    <property type="molecule type" value="Genomic_DNA"/>
</dbReference>
<reference evidence="1" key="2">
    <citation type="journal article" date="2020" name="Appl. Environ. Microbiol.">
        <title>Multiple intercontinental introductions associated with the emergence of a plant pathogen in Europe.</title>
        <authorList>
            <person name="Landa B.B."/>
            <person name="Castillo A.I."/>
            <person name="Giampetruzzi A."/>
            <person name="Kahn A."/>
            <person name="Roman-Ecija M."/>
            <person name="Velasco-Amo M.P."/>
            <person name="Navas-Cortes J.A."/>
            <person name="Marco-Noales E."/>
            <person name="Barbe S."/>
            <person name="Moralejo E."/>
            <person name="Coletta-Filho H.D."/>
            <person name="Saldarelli P."/>
            <person name="Saponari M."/>
            <person name="Almeida R.P.P."/>
        </authorList>
    </citation>
    <scope>NUCLEOTIDE SEQUENCE</scope>
    <source>
        <strain evidence="1">XYL1981</strain>
    </source>
</reference>
<dbReference type="Proteomes" id="UP000474061">
    <property type="component" value="Unassembled WGS sequence"/>
</dbReference>
<dbReference type="AlphaFoldDB" id="A0A9Q4MKE6"/>
<evidence type="ECO:0000313" key="2">
    <source>
        <dbReference type="Proteomes" id="UP000474061"/>
    </source>
</evidence>
<accession>A0A9Q4MKE6</accession>
<gene>
    <name evidence="1" type="ORF">FG476_12935</name>
</gene>